<dbReference type="GO" id="GO:0009507">
    <property type="term" value="C:chloroplast"/>
    <property type="evidence" value="ECO:0007669"/>
    <property type="project" value="TreeGrafter"/>
</dbReference>
<dbReference type="InterPro" id="IPR006357">
    <property type="entry name" value="HAD-SF_hydro_IIA"/>
</dbReference>
<gene>
    <name evidence="1" type="ORF">CDCA_CDCA11G3206</name>
</gene>
<evidence type="ECO:0000313" key="2">
    <source>
        <dbReference type="Proteomes" id="UP001301350"/>
    </source>
</evidence>
<name>A0AAV9IYG6_CYACA</name>
<comment type="caution">
    <text evidence="1">The sequence shown here is derived from an EMBL/GenBank/DDBJ whole genome shotgun (WGS) entry which is preliminary data.</text>
</comment>
<protein>
    <submittedName>
        <fullName evidence="1">Uncharacterized protein</fullName>
    </submittedName>
</protein>
<dbReference type="InterPro" id="IPR036412">
    <property type="entry name" value="HAD-like_sf"/>
</dbReference>
<dbReference type="Proteomes" id="UP001301350">
    <property type="component" value="Unassembled WGS sequence"/>
</dbReference>
<dbReference type="GO" id="GO:0016791">
    <property type="term" value="F:phosphatase activity"/>
    <property type="evidence" value="ECO:0007669"/>
    <property type="project" value="TreeGrafter"/>
</dbReference>
<dbReference type="PANTHER" id="PTHR19288">
    <property type="entry name" value="4-NITROPHENYLPHOSPHATASE-RELATED"/>
    <property type="match status" value="1"/>
</dbReference>
<dbReference type="InterPro" id="IPR023214">
    <property type="entry name" value="HAD_sf"/>
</dbReference>
<accession>A0AAV9IYG6</accession>
<dbReference type="AlphaFoldDB" id="A0AAV9IYG6"/>
<dbReference type="PANTHER" id="PTHR19288:SF90">
    <property type="entry name" value="OS08G0542600 PROTEIN"/>
    <property type="match status" value="1"/>
</dbReference>
<dbReference type="Gene3D" id="3.40.50.1000">
    <property type="entry name" value="HAD superfamily/HAD-like"/>
    <property type="match status" value="2"/>
</dbReference>
<sequence length="373" mass="41914">MRPAYVIVPFLTDLIRQYGYDAILFDQYGVLHDGRRAHLWAEYCVRQLHRVGIPCAVISNSSRLQHETLRQLESLGYEREWWQGAVTSGQLVHDALVQRRASERQRRNGVLPPTRVLHINWGDRGRALLPTTDAARPTADYWPVGAEARTAELIVTHGTEGVTEPDGTSVRPLPPPDIDRLLRVGAERRVPLWCANPDWVTVVGGVNVTMPGTLAQQYEQYLREHGGCDAAQVQQLITYFGKPYPITYEAARRVLRPATQRVSAERRAWVQLPRGKGKHRHVPRTARDGVRILAVGDSLEHDIAGGHAANMDTLFIAGGIYGEEYFGLPADALGSERVQRPGPCTVREADMERLLRDTNAKVRPTFVSAYLRW</sequence>
<keyword evidence="2" id="KW-1185">Reference proteome</keyword>
<dbReference type="EMBL" id="JANCYW010000011">
    <property type="protein sequence ID" value="KAK4537181.1"/>
    <property type="molecule type" value="Genomic_DNA"/>
</dbReference>
<dbReference type="Pfam" id="PF13344">
    <property type="entry name" value="Hydrolase_6"/>
    <property type="match status" value="1"/>
</dbReference>
<proteinExistence type="predicted"/>
<dbReference type="SUPFAM" id="SSF56784">
    <property type="entry name" value="HAD-like"/>
    <property type="match status" value="1"/>
</dbReference>
<evidence type="ECO:0000313" key="1">
    <source>
        <dbReference type="EMBL" id="KAK4537181.1"/>
    </source>
</evidence>
<dbReference type="Pfam" id="PF13242">
    <property type="entry name" value="Hydrolase_like"/>
    <property type="match status" value="1"/>
</dbReference>
<reference evidence="1 2" key="1">
    <citation type="submission" date="2022-07" db="EMBL/GenBank/DDBJ databases">
        <title>Genome-wide signatures of adaptation to extreme environments.</title>
        <authorList>
            <person name="Cho C.H."/>
            <person name="Yoon H.S."/>
        </authorList>
    </citation>
    <scope>NUCLEOTIDE SEQUENCE [LARGE SCALE GENOMIC DNA]</scope>
    <source>
        <strain evidence="1 2">DBV 063 E5</strain>
    </source>
</reference>
<organism evidence="1 2">
    <name type="scientific">Cyanidium caldarium</name>
    <name type="common">Red alga</name>
    <dbReference type="NCBI Taxonomy" id="2771"/>
    <lineage>
        <taxon>Eukaryota</taxon>
        <taxon>Rhodophyta</taxon>
        <taxon>Bangiophyceae</taxon>
        <taxon>Cyanidiales</taxon>
        <taxon>Cyanidiaceae</taxon>
        <taxon>Cyanidium</taxon>
    </lineage>
</organism>